<evidence type="ECO:0000313" key="2">
    <source>
        <dbReference type="EMBL" id="KAK1262713.1"/>
    </source>
</evidence>
<dbReference type="AlphaFoldDB" id="A0AAV9AF02"/>
<accession>A0AAV9AF02</accession>
<gene>
    <name evidence="2" type="ORF">QJS04_geneDACA008759</name>
</gene>
<organism evidence="2 3">
    <name type="scientific">Acorus gramineus</name>
    <name type="common">Dwarf sweet flag</name>
    <dbReference type="NCBI Taxonomy" id="55184"/>
    <lineage>
        <taxon>Eukaryota</taxon>
        <taxon>Viridiplantae</taxon>
        <taxon>Streptophyta</taxon>
        <taxon>Embryophyta</taxon>
        <taxon>Tracheophyta</taxon>
        <taxon>Spermatophyta</taxon>
        <taxon>Magnoliopsida</taxon>
        <taxon>Liliopsida</taxon>
        <taxon>Acoraceae</taxon>
        <taxon>Acorus</taxon>
    </lineage>
</organism>
<feature type="region of interest" description="Disordered" evidence="1">
    <location>
        <begin position="1"/>
        <end position="28"/>
    </location>
</feature>
<reference evidence="2" key="1">
    <citation type="journal article" date="2023" name="Nat. Commun.">
        <title>Diploid and tetraploid genomes of Acorus and the evolution of monocots.</title>
        <authorList>
            <person name="Ma L."/>
            <person name="Liu K.W."/>
            <person name="Li Z."/>
            <person name="Hsiao Y.Y."/>
            <person name="Qi Y."/>
            <person name="Fu T."/>
            <person name="Tang G.D."/>
            <person name="Zhang D."/>
            <person name="Sun W.H."/>
            <person name="Liu D.K."/>
            <person name="Li Y."/>
            <person name="Chen G.Z."/>
            <person name="Liu X.D."/>
            <person name="Liao X.Y."/>
            <person name="Jiang Y.T."/>
            <person name="Yu X."/>
            <person name="Hao Y."/>
            <person name="Huang J."/>
            <person name="Zhao X.W."/>
            <person name="Ke S."/>
            <person name="Chen Y.Y."/>
            <person name="Wu W.L."/>
            <person name="Hsu J.L."/>
            <person name="Lin Y.F."/>
            <person name="Huang M.D."/>
            <person name="Li C.Y."/>
            <person name="Huang L."/>
            <person name="Wang Z.W."/>
            <person name="Zhao X."/>
            <person name="Zhong W.Y."/>
            <person name="Peng D.H."/>
            <person name="Ahmad S."/>
            <person name="Lan S."/>
            <person name="Zhang J.S."/>
            <person name="Tsai W.C."/>
            <person name="Van de Peer Y."/>
            <person name="Liu Z.J."/>
        </authorList>
    </citation>
    <scope>NUCLEOTIDE SEQUENCE</scope>
    <source>
        <strain evidence="2">SCP</strain>
    </source>
</reference>
<proteinExistence type="predicted"/>
<dbReference type="EMBL" id="JAUJYN010000010">
    <property type="protein sequence ID" value="KAK1262713.1"/>
    <property type="molecule type" value="Genomic_DNA"/>
</dbReference>
<name>A0AAV9AF02_ACOGR</name>
<reference evidence="2" key="2">
    <citation type="submission" date="2023-06" db="EMBL/GenBank/DDBJ databases">
        <authorList>
            <person name="Ma L."/>
            <person name="Liu K.-W."/>
            <person name="Li Z."/>
            <person name="Hsiao Y.-Y."/>
            <person name="Qi Y."/>
            <person name="Fu T."/>
            <person name="Tang G."/>
            <person name="Zhang D."/>
            <person name="Sun W.-H."/>
            <person name="Liu D.-K."/>
            <person name="Li Y."/>
            <person name="Chen G.-Z."/>
            <person name="Liu X.-D."/>
            <person name="Liao X.-Y."/>
            <person name="Jiang Y.-T."/>
            <person name="Yu X."/>
            <person name="Hao Y."/>
            <person name="Huang J."/>
            <person name="Zhao X.-W."/>
            <person name="Ke S."/>
            <person name="Chen Y.-Y."/>
            <person name="Wu W.-L."/>
            <person name="Hsu J.-L."/>
            <person name="Lin Y.-F."/>
            <person name="Huang M.-D."/>
            <person name="Li C.-Y."/>
            <person name="Huang L."/>
            <person name="Wang Z.-W."/>
            <person name="Zhao X."/>
            <person name="Zhong W.-Y."/>
            <person name="Peng D.-H."/>
            <person name="Ahmad S."/>
            <person name="Lan S."/>
            <person name="Zhang J.-S."/>
            <person name="Tsai W.-C."/>
            <person name="Van De Peer Y."/>
            <person name="Liu Z.-J."/>
        </authorList>
    </citation>
    <scope>NUCLEOTIDE SEQUENCE</scope>
    <source>
        <strain evidence="2">SCP</strain>
        <tissue evidence="2">Leaves</tissue>
    </source>
</reference>
<feature type="compositionally biased region" description="Basic and acidic residues" evidence="1">
    <location>
        <begin position="1"/>
        <end position="13"/>
    </location>
</feature>
<protein>
    <recommendedName>
        <fullName evidence="4">Tobamovirus multiplication protein 2B</fullName>
    </recommendedName>
</protein>
<keyword evidence="3" id="KW-1185">Reference proteome</keyword>
<evidence type="ECO:0008006" key="4">
    <source>
        <dbReference type="Google" id="ProtNLM"/>
    </source>
</evidence>
<comment type="caution">
    <text evidence="2">The sequence shown here is derived from an EMBL/GenBank/DDBJ whole genome shotgun (WGS) entry which is preliminary data.</text>
</comment>
<evidence type="ECO:0000256" key="1">
    <source>
        <dbReference type="SAM" id="MobiDB-lite"/>
    </source>
</evidence>
<evidence type="ECO:0000313" key="3">
    <source>
        <dbReference type="Proteomes" id="UP001179952"/>
    </source>
</evidence>
<sequence length="146" mass="15979">MRERESERERELRLSMASTSGGAREGTAKATVNDQICQAVQSTSNLLRLMQDSSTSQAYLAKLPKNLLARASTVKNTGQVLEQLPRVISSLDAHMDSGLQSGPHLKTVIQLLSNMESCQLSSTFQVNKPLQEAESTGQQSEMETLL</sequence>
<dbReference type="Proteomes" id="UP001179952">
    <property type="component" value="Unassembled WGS sequence"/>
</dbReference>